<keyword evidence="3" id="KW-1185">Reference proteome</keyword>
<dbReference type="AlphaFoldDB" id="A0A2W2GGG0"/>
<evidence type="ECO:0000313" key="2">
    <source>
        <dbReference type="EMBL" id="PZG25984.1"/>
    </source>
</evidence>
<evidence type="ECO:0000256" key="1">
    <source>
        <dbReference type="SAM" id="MobiDB-lite"/>
    </source>
</evidence>
<proteinExistence type="predicted"/>
<name>A0A2W2GGG0_9ACTN</name>
<sequence>MAMADATAGNVVPATFSAVTIGRRGRRLMALLFAGGEDSSSPAAGPIARATAEDDRTLPFPGNPEALL</sequence>
<gene>
    <name evidence="2" type="ORF">C1I98_34240</name>
</gene>
<accession>A0A2W2GGG0</accession>
<protein>
    <submittedName>
        <fullName evidence="2">Uncharacterized protein</fullName>
    </submittedName>
</protein>
<feature type="region of interest" description="Disordered" evidence="1">
    <location>
        <begin position="36"/>
        <end position="68"/>
    </location>
</feature>
<organism evidence="2 3">
    <name type="scientific">Spongiactinospora gelatinilytica</name>
    <dbReference type="NCBI Taxonomy" id="2666298"/>
    <lineage>
        <taxon>Bacteria</taxon>
        <taxon>Bacillati</taxon>
        <taxon>Actinomycetota</taxon>
        <taxon>Actinomycetes</taxon>
        <taxon>Streptosporangiales</taxon>
        <taxon>Streptosporangiaceae</taxon>
        <taxon>Spongiactinospora</taxon>
    </lineage>
</organism>
<evidence type="ECO:0000313" key="3">
    <source>
        <dbReference type="Proteomes" id="UP000248544"/>
    </source>
</evidence>
<dbReference type="Proteomes" id="UP000248544">
    <property type="component" value="Unassembled WGS sequence"/>
</dbReference>
<comment type="caution">
    <text evidence="2">The sequence shown here is derived from an EMBL/GenBank/DDBJ whole genome shotgun (WGS) entry which is preliminary data.</text>
</comment>
<dbReference type="EMBL" id="POUA01000445">
    <property type="protein sequence ID" value="PZG25984.1"/>
    <property type="molecule type" value="Genomic_DNA"/>
</dbReference>
<reference evidence="2 3" key="1">
    <citation type="submission" date="2018-01" db="EMBL/GenBank/DDBJ databases">
        <title>Draft genome sequence of Sphaerisporangium sp. 7K107.</title>
        <authorList>
            <person name="Sahin N."/>
            <person name="Saygin H."/>
            <person name="Ay H."/>
        </authorList>
    </citation>
    <scope>NUCLEOTIDE SEQUENCE [LARGE SCALE GENOMIC DNA]</scope>
    <source>
        <strain evidence="2 3">7K107</strain>
    </source>
</reference>